<dbReference type="PATRIC" id="fig|745776.4.peg.3613"/>
<dbReference type="KEGG" id="dgo:DGo_PB0263"/>
<keyword evidence="1" id="KW-0614">Plasmid</keyword>
<keyword evidence="2" id="KW-1185">Reference proteome</keyword>
<reference evidence="1 2" key="1">
    <citation type="journal article" date="2012" name="PLoS ONE">
        <title>Genome sequence and transcriptome analysis of the radioresistant bacterium Deinococcus gobiensis: insights into the extreme environmental adaptations.</title>
        <authorList>
            <person name="Yuan M."/>
            <person name="Chen M."/>
            <person name="Zhang W."/>
            <person name="Lu W."/>
            <person name="Wang J."/>
            <person name="Yang M."/>
            <person name="Zhao P."/>
            <person name="Tang R."/>
            <person name="Li X."/>
            <person name="Hao Y."/>
            <person name="Zhou Z."/>
            <person name="Zhan Y."/>
            <person name="Yu H."/>
            <person name="Teng C."/>
            <person name="Yan Y."/>
            <person name="Ping S."/>
            <person name="Wang Y."/>
            <person name="Lin M."/>
        </authorList>
    </citation>
    <scope>NUCLEOTIDE SEQUENCE [LARGE SCALE GENOMIC DNA]</scope>
    <source>
        <strain evidence="2">DSM 21396 / JCM 16679 / CGMCC 1.7299 / I-0</strain>
        <plasmid evidence="1">P2</plasmid>
    </source>
</reference>
<dbReference type="Proteomes" id="UP000007575">
    <property type="component" value="Plasmid P2"/>
</dbReference>
<evidence type="ECO:0000313" key="1">
    <source>
        <dbReference type="EMBL" id="AFD27532.1"/>
    </source>
</evidence>
<geneLocation type="plasmid" evidence="1 2">
    <name>P2</name>
</geneLocation>
<dbReference type="RefSeq" id="WP_014686627.1">
    <property type="nucleotide sequence ID" value="NC_017791.1"/>
</dbReference>
<dbReference type="AlphaFoldDB" id="H8H1Y5"/>
<dbReference type="EMBL" id="CP002193">
    <property type="protein sequence ID" value="AFD27532.1"/>
    <property type="molecule type" value="Genomic_DNA"/>
</dbReference>
<gene>
    <name evidence="1" type="ordered locus">DGo_PB0263</name>
</gene>
<protein>
    <submittedName>
        <fullName evidence="1">Uncharacterized protein</fullName>
    </submittedName>
</protein>
<dbReference type="HOGENOM" id="CLU_2842515_0_0_0"/>
<name>H8H1Y5_DEIGI</name>
<organism evidence="1 2">
    <name type="scientific">Deinococcus gobiensis (strain DSM 21396 / JCM 16679 / CGMCC 1.7299 / I-0)</name>
    <dbReference type="NCBI Taxonomy" id="745776"/>
    <lineage>
        <taxon>Bacteria</taxon>
        <taxon>Thermotogati</taxon>
        <taxon>Deinococcota</taxon>
        <taxon>Deinococci</taxon>
        <taxon>Deinococcales</taxon>
        <taxon>Deinococcaceae</taxon>
        <taxon>Deinococcus</taxon>
    </lineage>
</organism>
<proteinExistence type="predicted"/>
<accession>H8H1Y5</accession>
<sequence>MPLGRSASTDTDLLRTALTSGWTGEEAHDAELALGAGPLRTDPDLWRHLVTQAEHYLARLFPTAS</sequence>
<evidence type="ECO:0000313" key="2">
    <source>
        <dbReference type="Proteomes" id="UP000007575"/>
    </source>
</evidence>